<sequence length="276" mass="28970">MHARKGVAEGAAVAAAAAAVAVTYGIYAVHPWQGSTPLDQFLATFGRADTAAWPMQIVWYLAALAMVWLALWPARRSSQLICALAAAYFAWIGIGYFAWLSPGIGLSGVWAGVFTLQAVLLVVAGIARRDLVIRPRLDLSSGLGAVFIGYALIGYPLVGVLGGHALRVVPLFGVSPCATVTFFFGLLLWAVPPVPKYLLLMPLAWALNAAPHNMATGVAADYGMLAAALVTAGWIIWRDRASGPAWHTVTAGLLFALAGYFPGSGAAAAEHCLLQV</sequence>
<evidence type="ECO:0000313" key="2">
    <source>
        <dbReference type="EMBL" id="TVZ04614.1"/>
    </source>
</evidence>
<reference evidence="2 3" key="1">
    <citation type="submission" date="2018-11" db="EMBL/GenBank/DDBJ databases">
        <title>Trebonia kvetii gen.nov., sp.nov., a novel acidophilic actinobacterium, and proposal of the new actinobacterial family Treboniaceae fam. nov.</title>
        <authorList>
            <person name="Rapoport D."/>
            <person name="Sagova-Mareckova M."/>
            <person name="Sedlacek I."/>
            <person name="Provaznik J."/>
            <person name="Kralova S."/>
            <person name="Pavlinic D."/>
            <person name="Benes V."/>
            <person name="Kopecky J."/>
        </authorList>
    </citation>
    <scope>NUCLEOTIDE SEQUENCE [LARGE SCALE GENOMIC DNA]</scope>
    <source>
        <strain evidence="2 3">15Tr583</strain>
    </source>
</reference>
<evidence type="ECO:0000313" key="3">
    <source>
        <dbReference type="Proteomes" id="UP000460272"/>
    </source>
</evidence>
<feature type="transmembrane region" description="Helical" evidence="1">
    <location>
        <begin position="168"/>
        <end position="190"/>
    </location>
</feature>
<dbReference type="RefSeq" id="WP_145854736.1">
    <property type="nucleotide sequence ID" value="NZ_RPFW01000003.1"/>
</dbReference>
<dbReference type="EMBL" id="RPFW01000003">
    <property type="protein sequence ID" value="TVZ04614.1"/>
    <property type="molecule type" value="Genomic_DNA"/>
</dbReference>
<feature type="transmembrane region" description="Helical" evidence="1">
    <location>
        <begin position="52"/>
        <end position="73"/>
    </location>
</feature>
<name>A0A6P2BZU2_9ACTN</name>
<dbReference type="Proteomes" id="UP000460272">
    <property type="component" value="Unassembled WGS sequence"/>
</dbReference>
<dbReference type="InterPro" id="IPR045708">
    <property type="entry name" value="DUF6064"/>
</dbReference>
<dbReference type="Pfam" id="PF19540">
    <property type="entry name" value="DUF6064"/>
    <property type="match status" value="1"/>
</dbReference>
<evidence type="ECO:0000256" key="1">
    <source>
        <dbReference type="SAM" id="Phobius"/>
    </source>
</evidence>
<comment type="caution">
    <text evidence="2">The sequence shown here is derived from an EMBL/GenBank/DDBJ whole genome shotgun (WGS) entry which is preliminary data.</text>
</comment>
<feature type="transmembrane region" description="Helical" evidence="1">
    <location>
        <begin position="105"/>
        <end position="127"/>
    </location>
</feature>
<keyword evidence="1" id="KW-0472">Membrane</keyword>
<feature type="transmembrane region" description="Helical" evidence="1">
    <location>
        <begin position="139"/>
        <end position="162"/>
    </location>
</feature>
<feature type="transmembrane region" description="Helical" evidence="1">
    <location>
        <begin position="244"/>
        <end position="261"/>
    </location>
</feature>
<gene>
    <name evidence="2" type="ORF">EAS64_19920</name>
</gene>
<protein>
    <submittedName>
        <fullName evidence="2">Uncharacterized protein</fullName>
    </submittedName>
</protein>
<feature type="transmembrane region" description="Helical" evidence="1">
    <location>
        <begin position="12"/>
        <end position="32"/>
    </location>
</feature>
<dbReference type="OrthoDB" id="1437042at2"/>
<feature type="transmembrane region" description="Helical" evidence="1">
    <location>
        <begin position="220"/>
        <end position="237"/>
    </location>
</feature>
<accession>A0A6P2BZU2</accession>
<proteinExistence type="predicted"/>
<dbReference type="AlphaFoldDB" id="A0A6P2BZU2"/>
<keyword evidence="3" id="KW-1185">Reference proteome</keyword>
<keyword evidence="1" id="KW-0812">Transmembrane</keyword>
<keyword evidence="1" id="KW-1133">Transmembrane helix</keyword>
<organism evidence="2 3">
    <name type="scientific">Trebonia kvetii</name>
    <dbReference type="NCBI Taxonomy" id="2480626"/>
    <lineage>
        <taxon>Bacteria</taxon>
        <taxon>Bacillati</taxon>
        <taxon>Actinomycetota</taxon>
        <taxon>Actinomycetes</taxon>
        <taxon>Streptosporangiales</taxon>
        <taxon>Treboniaceae</taxon>
        <taxon>Trebonia</taxon>
    </lineage>
</organism>
<feature type="transmembrane region" description="Helical" evidence="1">
    <location>
        <begin position="80"/>
        <end position="99"/>
    </location>
</feature>